<dbReference type="RefSeq" id="WP_236335779.1">
    <property type="nucleotide sequence ID" value="NZ_CAKMMG010000006.1"/>
</dbReference>
<keyword evidence="3" id="KW-0378">Hydrolase</keyword>
<dbReference type="Gene3D" id="3.40.710.10">
    <property type="entry name" value="DD-peptidase/beta-lactamase superfamily"/>
    <property type="match status" value="1"/>
</dbReference>
<feature type="compositionally biased region" description="Polar residues" evidence="1">
    <location>
        <begin position="1"/>
        <end position="12"/>
    </location>
</feature>
<evidence type="ECO:0000313" key="4">
    <source>
        <dbReference type="Proteomes" id="UP000838324"/>
    </source>
</evidence>
<evidence type="ECO:0000259" key="2">
    <source>
        <dbReference type="Pfam" id="PF00144"/>
    </source>
</evidence>
<dbReference type="PANTHER" id="PTHR43283">
    <property type="entry name" value="BETA-LACTAMASE-RELATED"/>
    <property type="match status" value="1"/>
</dbReference>
<comment type="caution">
    <text evidence="3">The sequence shown here is derived from an EMBL/GenBank/DDBJ whole genome shotgun (WGS) entry which is preliminary data.</text>
</comment>
<feature type="domain" description="Beta-lactamase-related" evidence="2">
    <location>
        <begin position="49"/>
        <end position="319"/>
    </location>
</feature>
<dbReference type="InterPro" id="IPR012338">
    <property type="entry name" value="Beta-lactam/transpept-like"/>
</dbReference>
<dbReference type="InterPro" id="IPR001466">
    <property type="entry name" value="Beta-lactam-related"/>
</dbReference>
<sequence length="339" mass="37908">MDNRLSLLSTPYSAAPPVPQTDPEDTGTGSRQLEQADKEITKAFPKMHSMLVVRHGKLIFERYYGNHHAGMLNDLRSATKSFVSMLTGIAIGRGEIPGTDVQVLDTLRKYLAAPPAPQLEQLTLHHLLTMTSGFRWITGNKLGEPLVRNLQRSRRWVSYILSLPIDAENIGCFQYRSSDSHLLSVMLSEFTGQDAFTYARQHLFEPLDISHTAWLPSPEGHSMGHIGLYLTSRDLAKIAICLLDGGKHGGRQLIPQNWLEAAFTAQAAGYPAYGDYGYQFWNGRMSGEPYRLAHGHGGQQIWLLPDLDAAVIFTAESAVNRWKNPRRLIEQYVIPAMKP</sequence>
<dbReference type="Proteomes" id="UP000838324">
    <property type="component" value="Unassembled WGS sequence"/>
</dbReference>
<gene>
    <name evidence="3" type="primary">nylB</name>
    <name evidence="3" type="ORF">PAECIP111892_03978</name>
</gene>
<dbReference type="InterPro" id="IPR050789">
    <property type="entry name" value="Diverse_Enzym_Activities"/>
</dbReference>
<feature type="region of interest" description="Disordered" evidence="1">
    <location>
        <begin position="1"/>
        <end position="31"/>
    </location>
</feature>
<name>A0ABN8GR25_9BACL</name>
<proteinExistence type="predicted"/>
<evidence type="ECO:0000256" key="1">
    <source>
        <dbReference type="SAM" id="MobiDB-lite"/>
    </source>
</evidence>
<reference evidence="3" key="1">
    <citation type="submission" date="2022-01" db="EMBL/GenBank/DDBJ databases">
        <authorList>
            <person name="Criscuolo A."/>
        </authorList>
    </citation>
    <scope>NUCLEOTIDE SEQUENCE</scope>
    <source>
        <strain evidence="3">CIP111892</strain>
    </source>
</reference>
<evidence type="ECO:0000313" key="3">
    <source>
        <dbReference type="EMBL" id="CAH1214155.1"/>
    </source>
</evidence>
<dbReference type="Pfam" id="PF00144">
    <property type="entry name" value="Beta-lactamase"/>
    <property type="match status" value="1"/>
</dbReference>
<keyword evidence="4" id="KW-1185">Reference proteome</keyword>
<accession>A0ABN8GR25</accession>
<dbReference type="EC" id="3.5.1.46" evidence="3"/>
<dbReference type="SUPFAM" id="SSF56601">
    <property type="entry name" value="beta-lactamase/transpeptidase-like"/>
    <property type="match status" value="1"/>
</dbReference>
<dbReference type="PANTHER" id="PTHR43283:SF7">
    <property type="entry name" value="BETA-LACTAMASE-RELATED DOMAIN-CONTAINING PROTEIN"/>
    <property type="match status" value="1"/>
</dbReference>
<dbReference type="GO" id="GO:0019875">
    <property type="term" value="F:6-aminohexanoate-dimer hydrolase activity"/>
    <property type="evidence" value="ECO:0007669"/>
    <property type="project" value="UniProtKB-EC"/>
</dbReference>
<organism evidence="3 4">
    <name type="scientific">Paenibacillus auburnensis</name>
    <dbReference type="NCBI Taxonomy" id="2905649"/>
    <lineage>
        <taxon>Bacteria</taxon>
        <taxon>Bacillati</taxon>
        <taxon>Bacillota</taxon>
        <taxon>Bacilli</taxon>
        <taxon>Bacillales</taxon>
        <taxon>Paenibacillaceae</taxon>
        <taxon>Paenibacillus</taxon>
    </lineage>
</organism>
<dbReference type="EMBL" id="CAKMMG010000006">
    <property type="protein sequence ID" value="CAH1214155.1"/>
    <property type="molecule type" value="Genomic_DNA"/>
</dbReference>
<protein>
    <submittedName>
        <fullName evidence="3">6-aminohexanoate-dimer hydrolase</fullName>
        <ecNumber evidence="3">3.5.1.46</ecNumber>
    </submittedName>
</protein>